<dbReference type="PANTHER" id="PTHR48111">
    <property type="entry name" value="REGULATOR OF RPOS"/>
    <property type="match status" value="1"/>
</dbReference>
<keyword evidence="6" id="KW-1185">Reference proteome</keyword>
<feature type="compositionally biased region" description="Basic residues" evidence="3">
    <location>
        <begin position="19"/>
        <end position="28"/>
    </location>
</feature>
<accession>A0ABW9QPS8</accession>
<feature type="region of interest" description="Disordered" evidence="3">
    <location>
        <begin position="180"/>
        <end position="209"/>
    </location>
</feature>
<dbReference type="InterPro" id="IPR011006">
    <property type="entry name" value="CheY-like_superfamily"/>
</dbReference>
<comment type="caution">
    <text evidence="5">The sequence shown here is derived from an EMBL/GenBank/DDBJ whole genome shotgun (WGS) entry which is preliminary data.</text>
</comment>
<sequence length="209" mass="21716">MAGGERWRVDRQAPDAAGIRRRRRRPHHRPAPWLRRAVASLPRLAAAWDREEGGGWVTAGARRILVVEDDTFLRRVVELSLTAHGYQVDQAGTGADALRLITAGPDLVVLDLGLPDVDGIDLIVGLHDLVGAPILVVSARDRRTTAATALAAGAAGYLAKPFSTGELLAEVSALVAGGDPVAGGGRDGGSEATGSCSSGQAPRAMRGPA</sequence>
<feature type="modified residue" description="4-aspartylphosphate" evidence="2">
    <location>
        <position position="111"/>
    </location>
</feature>
<feature type="compositionally biased region" description="Basic and acidic residues" evidence="3">
    <location>
        <begin position="1"/>
        <end position="13"/>
    </location>
</feature>
<dbReference type="Proteomes" id="UP000437736">
    <property type="component" value="Unassembled WGS sequence"/>
</dbReference>
<reference evidence="5 6" key="1">
    <citation type="submission" date="2019-11" db="EMBL/GenBank/DDBJ databases">
        <title>Acidiferrimicrobium australis gen. nov., sp. nov., an acidophilic and obligately heterotrophic, member of the Actinobacteria that catalyses dissimilatory oxido- reduction of iron isolated from metal-rich acidic water in Chile.</title>
        <authorList>
            <person name="Gonzalez D."/>
            <person name="Huber K."/>
            <person name="Hedrich S."/>
            <person name="Rojas-Villalobos C."/>
            <person name="Quatrini R."/>
            <person name="Dinamarca M.A."/>
            <person name="Schwarz A."/>
            <person name="Canales C."/>
            <person name="Nancucheo I."/>
        </authorList>
    </citation>
    <scope>NUCLEOTIDE SEQUENCE [LARGE SCALE GENOMIC DNA]</scope>
    <source>
        <strain evidence="5 6">USS-CCA1</strain>
    </source>
</reference>
<evidence type="ECO:0000256" key="2">
    <source>
        <dbReference type="PROSITE-ProRule" id="PRU00169"/>
    </source>
</evidence>
<feature type="region of interest" description="Disordered" evidence="3">
    <location>
        <begin position="1"/>
        <end position="28"/>
    </location>
</feature>
<dbReference type="Pfam" id="PF00072">
    <property type="entry name" value="Response_reg"/>
    <property type="match status" value="1"/>
</dbReference>
<feature type="domain" description="Response regulatory" evidence="4">
    <location>
        <begin position="63"/>
        <end position="175"/>
    </location>
</feature>
<dbReference type="EMBL" id="WJHE01000119">
    <property type="protein sequence ID" value="MST31698.1"/>
    <property type="molecule type" value="Genomic_DNA"/>
</dbReference>
<keyword evidence="1" id="KW-0238">DNA-binding</keyword>
<evidence type="ECO:0000313" key="6">
    <source>
        <dbReference type="Proteomes" id="UP000437736"/>
    </source>
</evidence>
<gene>
    <name evidence="5" type="ORF">GHK86_03010</name>
</gene>
<evidence type="ECO:0000256" key="3">
    <source>
        <dbReference type="SAM" id="MobiDB-lite"/>
    </source>
</evidence>
<name>A0ABW9QPS8_9ACTN</name>
<organism evidence="5 6">
    <name type="scientific">Acidiferrimicrobium australe</name>
    <dbReference type="NCBI Taxonomy" id="2664430"/>
    <lineage>
        <taxon>Bacteria</taxon>
        <taxon>Bacillati</taxon>
        <taxon>Actinomycetota</taxon>
        <taxon>Acidimicrobiia</taxon>
        <taxon>Acidimicrobiales</taxon>
        <taxon>Acidimicrobiaceae</taxon>
        <taxon>Acidiferrimicrobium</taxon>
    </lineage>
</organism>
<dbReference type="PANTHER" id="PTHR48111:SF50">
    <property type="entry name" value="KDP OPERON TRANSCRIPTIONAL REGULATORY PROTEIN KDPE"/>
    <property type="match status" value="1"/>
</dbReference>
<dbReference type="SUPFAM" id="SSF52172">
    <property type="entry name" value="CheY-like"/>
    <property type="match status" value="1"/>
</dbReference>
<evidence type="ECO:0000259" key="4">
    <source>
        <dbReference type="PROSITE" id="PS50110"/>
    </source>
</evidence>
<dbReference type="PROSITE" id="PS50110">
    <property type="entry name" value="RESPONSE_REGULATORY"/>
    <property type="match status" value="1"/>
</dbReference>
<dbReference type="InterPro" id="IPR001789">
    <property type="entry name" value="Sig_transdc_resp-reg_receiver"/>
</dbReference>
<dbReference type="SMART" id="SM00448">
    <property type="entry name" value="REC"/>
    <property type="match status" value="1"/>
</dbReference>
<dbReference type="Gene3D" id="3.40.50.2300">
    <property type="match status" value="1"/>
</dbReference>
<dbReference type="InterPro" id="IPR039420">
    <property type="entry name" value="WalR-like"/>
</dbReference>
<evidence type="ECO:0000313" key="5">
    <source>
        <dbReference type="EMBL" id="MST31698.1"/>
    </source>
</evidence>
<evidence type="ECO:0000256" key="1">
    <source>
        <dbReference type="ARBA" id="ARBA00023125"/>
    </source>
</evidence>
<protein>
    <submittedName>
        <fullName evidence="5">Response regulator</fullName>
    </submittedName>
</protein>
<keyword evidence="2" id="KW-0597">Phosphoprotein</keyword>
<proteinExistence type="predicted"/>